<feature type="transmembrane region" description="Helical" evidence="1">
    <location>
        <begin position="67"/>
        <end position="85"/>
    </location>
</feature>
<evidence type="ECO:0000313" key="3">
    <source>
        <dbReference type="EMBL" id="SEH37953.1"/>
    </source>
</evidence>
<feature type="domain" description="DUF2062" evidence="2">
    <location>
        <begin position="15"/>
        <end position="149"/>
    </location>
</feature>
<dbReference type="AlphaFoldDB" id="A0A1H6HSC3"/>
<dbReference type="Proteomes" id="UP000199215">
    <property type="component" value="Unassembled WGS sequence"/>
</dbReference>
<evidence type="ECO:0000259" key="2">
    <source>
        <dbReference type="Pfam" id="PF09835"/>
    </source>
</evidence>
<dbReference type="PANTHER" id="PTHR40547">
    <property type="entry name" value="SLL0298 PROTEIN"/>
    <property type="match status" value="1"/>
</dbReference>
<keyword evidence="1" id="KW-0812">Transmembrane</keyword>
<reference evidence="3 4" key="1">
    <citation type="submission" date="2016-10" db="EMBL/GenBank/DDBJ databases">
        <authorList>
            <person name="de Groot N.N."/>
        </authorList>
    </citation>
    <scope>NUCLEOTIDE SEQUENCE [LARGE SCALE GENOMIC DNA]</scope>
    <source>
        <strain evidence="3 4">IBRC-M10418</strain>
    </source>
</reference>
<dbReference type="STRING" id="1267564.SAMN05192561_101294"/>
<dbReference type="EMBL" id="FNWU01000001">
    <property type="protein sequence ID" value="SEH37953.1"/>
    <property type="molecule type" value="Genomic_DNA"/>
</dbReference>
<dbReference type="InterPro" id="IPR018639">
    <property type="entry name" value="DUF2062"/>
</dbReference>
<protein>
    <recommendedName>
        <fullName evidence="2">DUF2062 domain-containing protein</fullName>
    </recommendedName>
</protein>
<keyword evidence="1" id="KW-0472">Membrane</keyword>
<accession>A0A1H6HSC3</accession>
<dbReference type="Pfam" id="PF09835">
    <property type="entry name" value="DUF2062"/>
    <property type="match status" value="1"/>
</dbReference>
<organism evidence="3 4">
    <name type="scientific">Halopenitus malekzadehii</name>
    <dbReference type="NCBI Taxonomy" id="1267564"/>
    <lineage>
        <taxon>Archaea</taxon>
        <taxon>Methanobacteriati</taxon>
        <taxon>Methanobacteriota</taxon>
        <taxon>Stenosarchaea group</taxon>
        <taxon>Halobacteria</taxon>
        <taxon>Halobacteriales</taxon>
        <taxon>Haloferacaceae</taxon>
        <taxon>Halopenitus</taxon>
    </lineage>
</organism>
<sequence>MMIRGRAVDASDRVRSRLEAAFIEDHSPREVAFSFSLGVFITALPTLGLGVAVFLVLAYLFKQLSKIALFASVIVLNPAVKWGVYGTSYWLGRRLLGPIPPEAVGTFTPIAGSHHLLRLWVGNLVLAVVFAVIAYVIALRLVHAFRRREAALESLPFDVEPK</sequence>
<evidence type="ECO:0000256" key="1">
    <source>
        <dbReference type="SAM" id="Phobius"/>
    </source>
</evidence>
<dbReference type="PANTHER" id="PTHR40547:SF1">
    <property type="entry name" value="SLL0298 PROTEIN"/>
    <property type="match status" value="1"/>
</dbReference>
<feature type="transmembrane region" description="Helical" evidence="1">
    <location>
        <begin position="35"/>
        <end position="60"/>
    </location>
</feature>
<feature type="transmembrane region" description="Helical" evidence="1">
    <location>
        <begin position="117"/>
        <end position="138"/>
    </location>
</feature>
<evidence type="ECO:0000313" key="4">
    <source>
        <dbReference type="Proteomes" id="UP000199215"/>
    </source>
</evidence>
<keyword evidence="1" id="KW-1133">Transmembrane helix</keyword>
<keyword evidence="4" id="KW-1185">Reference proteome</keyword>
<gene>
    <name evidence="3" type="ORF">SAMN05192561_101294</name>
</gene>
<proteinExistence type="predicted"/>
<name>A0A1H6HSC3_9EURY</name>